<feature type="binding site" description="axial binding residue" evidence="7">
    <location>
        <position position="509"/>
    </location>
    <ligand>
        <name>heme</name>
        <dbReference type="ChEBI" id="CHEBI:30413"/>
    </ligand>
    <ligandPart>
        <name>Fe</name>
        <dbReference type="ChEBI" id="CHEBI:18248"/>
    </ligandPart>
</feature>
<dbReference type="PRINTS" id="PR00465">
    <property type="entry name" value="EP450IV"/>
</dbReference>
<dbReference type="GO" id="GO:0016705">
    <property type="term" value="F:oxidoreductase activity, acting on paired donors, with incorporation or reduction of molecular oxygen"/>
    <property type="evidence" value="ECO:0007669"/>
    <property type="project" value="InterPro"/>
</dbReference>
<organism evidence="8 9">
    <name type="scientific">Chaetomidium leptoderma</name>
    <dbReference type="NCBI Taxonomy" id="669021"/>
    <lineage>
        <taxon>Eukaryota</taxon>
        <taxon>Fungi</taxon>
        <taxon>Dikarya</taxon>
        <taxon>Ascomycota</taxon>
        <taxon>Pezizomycotina</taxon>
        <taxon>Sordariomycetes</taxon>
        <taxon>Sordariomycetidae</taxon>
        <taxon>Sordariales</taxon>
        <taxon>Chaetomiaceae</taxon>
        <taxon>Chaetomidium</taxon>
    </lineage>
</organism>
<accession>A0AAN6ZUT8</accession>
<evidence type="ECO:0000256" key="3">
    <source>
        <dbReference type="ARBA" id="ARBA00022617"/>
    </source>
</evidence>
<comment type="caution">
    <text evidence="8">The sequence shown here is derived from an EMBL/GenBank/DDBJ whole genome shotgun (WGS) entry which is preliminary data.</text>
</comment>
<protein>
    <submittedName>
        <fullName evidence="8">Cholesterol 7-alpha-monooxygenase</fullName>
    </submittedName>
</protein>
<dbReference type="GO" id="GO:0020037">
    <property type="term" value="F:heme binding"/>
    <property type="evidence" value="ECO:0007669"/>
    <property type="project" value="InterPro"/>
</dbReference>
<evidence type="ECO:0000256" key="4">
    <source>
        <dbReference type="ARBA" id="ARBA00022723"/>
    </source>
</evidence>
<dbReference type="EMBL" id="MU857003">
    <property type="protein sequence ID" value="KAK4151732.1"/>
    <property type="molecule type" value="Genomic_DNA"/>
</dbReference>
<dbReference type="PANTHER" id="PTHR24304">
    <property type="entry name" value="CYTOCHROME P450 FAMILY 7"/>
    <property type="match status" value="1"/>
</dbReference>
<dbReference type="InterPro" id="IPR050529">
    <property type="entry name" value="CYP450_sterol_14alpha_dmase"/>
</dbReference>
<evidence type="ECO:0000313" key="8">
    <source>
        <dbReference type="EMBL" id="KAK4151732.1"/>
    </source>
</evidence>
<evidence type="ECO:0000313" key="9">
    <source>
        <dbReference type="Proteomes" id="UP001302745"/>
    </source>
</evidence>
<evidence type="ECO:0000256" key="6">
    <source>
        <dbReference type="ARBA" id="ARBA00023033"/>
    </source>
</evidence>
<dbReference type="Gene3D" id="1.10.630.10">
    <property type="entry name" value="Cytochrome P450"/>
    <property type="match status" value="1"/>
</dbReference>
<proteinExistence type="inferred from homology"/>
<reference evidence="8" key="1">
    <citation type="journal article" date="2023" name="Mol. Phylogenet. Evol.">
        <title>Genome-scale phylogeny and comparative genomics of the fungal order Sordariales.</title>
        <authorList>
            <person name="Hensen N."/>
            <person name="Bonometti L."/>
            <person name="Westerberg I."/>
            <person name="Brannstrom I.O."/>
            <person name="Guillou S."/>
            <person name="Cros-Aarteil S."/>
            <person name="Calhoun S."/>
            <person name="Haridas S."/>
            <person name="Kuo A."/>
            <person name="Mondo S."/>
            <person name="Pangilinan J."/>
            <person name="Riley R."/>
            <person name="LaButti K."/>
            <person name="Andreopoulos B."/>
            <person name="Lipzen A."/>
            <person name="Chen C."/>
            <person name="Yan M."/>
            <person name="Daum C."/>
            <person name="Ng V."/>
            <person name="Clum A."/>
            <person name="Steindorff A."/>
            <person name="Ohm R.A."/>
            <person name="Martin F."/>
            <person name="Silar P."/>
            <person name="Natvig D.O."/>
            <person name="Lalanne C."/>
            <person name="Gautier V."/>
            <person name="Ament-Velasquez S.L."/>
            <person name="Kruys A."/>
            <person name="Hutchinson M.I."/>
            <person name="Powell A.J."/>
            <person name="Barry K."/>
            <person name="Miller A.N."/>
            <person name="Grigoriev I.V."/>
            <person name="Debuchy R."/>
            <person name="Gladieux P."/>
            <person name="Hiltunen Thoren M."/>
            <person name="Johannesson H."/>
        </authorList>
    </citation>
    <scope>NUCLEOTIDE SEQUENCE</scope>
    <source>
        <strain evidence="8">CBS 538.74</strain>
    </source>
</reference>
<dbReference type="PANTHER" id="PTHR24304:SF2">
    <property type="entry name" value="24-HYDROXYCHOLESTEROL 7-ALPHA-HYDROXYLASE"/>
    <property type="match status" value="1"/>
</dbReference>
<keyword evidence="9" id="KW-1185">Reference proteome</keyword>
<comment type="cofactor">
    <cofactor evidence="1 7">
        <name>heme</name>
        <dbReference type="ChEBI" id="CHEBI:30413"/>
    </cofactor>
</comment>
<keyword evidence="6" id="KW-0503">Monooxygenase</keyword>
<dbReference type="InterPro" id="IPR001128">
    <property type="entry name" value="Cyt_P450"/>
</dbReference>
<evidence type="ECO:0000256" key="5">
    <source>
        <dbReference type="ARBA" id="ARBA00023004"/>
    </source>
</evidence>
<dbReference type="GO" id="GO:0008395">
    <property type="term" value="F:steroid hydroxylase activity"/>
    <property type="evidence" value="ECO:0007669"/>
    <property type="project" value="TreeGrafter"/>
</dbReference>
<dbReference type="InterPro" id="IPR002403">
    <property type="entry name" value="Cyt_P450_E_grp-IV"/>
</dbReference>
<evidence type="ECO:0000256" key="2">
    <source>
        <dbReference type="ARBA" id="ARBA00010617"/>
    </source>
</evidence>
<keyword evidence="5 7" id="KW-0408">Iron</keyword>
<gene>
    <name evidence="8" type="ORF">C8A00DRAFT_16916</name>
</gene>
<evidence type="ECO:0000256" key="1">
    <source>
        <dbReference type="ARBA" id="ARBA00001971"/>
    </source>
</evidence>
<dbReference type="SUPFAM" id="SSF48264">
    <property type="entry name" value="Cytochrome P450"/>
    <property type="match status" value="1"/>
</dbReference>
<dbReference type="InterPro" id="IPR036396">
    <property type="entry name" value="Cyt_P450_sf"/>
</dbReference>
<dbReference type="Pfam" id="PF00067">
    <property type="entry name" value="p450"/>
    <property type="match status" value="1"/>
</dbReference>
<dbReference type="AlphaFoldDB" id="A0AAN6ZUT8"/>
<keyword evidence="4 7" id="KW-0479">Metal-binding</keyword>
<keyword evidence="3 7" id="KW-0349">Heme</keyword>
<name>A0AAN6ZUT8_9PEZI</name>
<dbReference type="GO" id="GO:0005506">
    <property type="term" value="F:iron ion binding"/>
    <property type="evidence" value="ECO:0007669"/>
    <property type="project" value="InterPro"/>
</dbReference>
<evidence type="ECO:0000256" key="7">
    <source>
        <dbReference type="PIRSR" id="PIRSR602403-1"/>
    </source>
</evidence>
<keyword evidence="6" id="KW-0560">Oxidoreductase</keyword>
<dbReference type="CDD" id="cd11040">
    <property type="entry name" value="CYP7_CYP8-like"/>
    <property type="match status" value="1"/>
</dbReference>
<comment type="similarity">
    <text evidence="2">Belongs to the cytochrome P450 family.</text>
</comment>
<reference evidence="8" key="2">
    <citation type="submission" date="2023-05" db="EMBL/GenBank/DDBJ databases">
        <authorList>
            <consortium name="Lawrence Berkeley National Laboratory"/>
            <person name="Steindorff A."/>
            <person name="Hensen N."/>
            <person name="Bonometti L."/>
            <person name="Westerberg I."/>
            <person name="Brannstrom I.O."/>
            <person name="Guillou S."/>
            <person name="Cros-Aarteil S."/>
            <person name="Calhoun S."/>
            <person name="Haridas S."/>
            <person name="Kuo A."/>
            <person name="Mondo S."/>
            <person name="Pangilinan J."/>
            <person name="Riley R."/>
            <person name="Labutti K."/>
            <person name="Andreopoulos B."/>
            <person name="Lipzen A."/>
            <person name="Chen C."/>
            <person name="Yanf M."/>
            <person name="Daum C."/>
            <person name="Ng V."/>
            <person name="Clum A."/>
            <person name="Ohm R."/>
            <person name="Martin F."/>
            <person name="Silar P."/>
            <person name="Natvig D."/>
            <person name="Lalanne C."/>
            <person name="Gautier V."/>
            <person name="Ament-Velasquez S.L."/>
            <person name="Kruys A."/>
            <person name="Hutchinson M.I."/>
            <person name="Powell A.J."/>
            <person name="Barry K."/>
            <person name="Miller A.N."/>
            <person name="Grigoriev I.V."/>
            <person name="Debuchy R."/>
            <person name="Gladieux P."/>
            <person name="Thoren M.H."/>
            <person name="Johannesson H."/>
        </authorList>
    </citation>
    <scope>NUCLEOTIDE SEQUENCE</scope>
    <source>
        <strain evidence="8">CBS 538.74</strain>
    </source>
</reference>
<sequence length="571" mass="63391">MAVGDALVDNGLLGKGVRSVLLAVAITYAVSWMNWGFTSWQSSRAVAAAKRAGPGDLKSPPTLPSAVPVVGHIFQFILGGHEFMSSAAKHYGLGVPVRINLATFPSYLVSGRDCVAAFLKDQGRQLSRIPRGLSYMEHAFGCPHEFVHQFKPRDDVEIEHQMHTALQTMLAGQGLEVLAGRYQTEVASGALSTSLVSKGDDWTELPDLCSFVENHVLEAATRALYGPHLVALNPTLAQDFWDFNRRVKSMFMGVPKWLNPSAVRARDKMTDNVKRWQRYAAEHCHVDDIPDHAEWEPFYGSRYTRVRQKLLTKRDIMDESARAAENLAFIWATNANSVPSAIWFLLETLNNPALEKQVRSRLQAARAEPTGENPLAFDVAKLTSDSLLQSMFAEILRLRVAALVVRQPTDPKGFSLPGGWHIKPKQTISMSTRTELMDPAVWNAGDAANPHPLDRFWAERFLVYPEDRRSGPLREPKRRFGAAATGEPYFSLDGCTWNWVPFGGGRQLCPGRHFAKCEILLTSAIFLSAFEIELLTDKLPGPDEGVYGFGTMPPNGKVPCRIRRRKGNAVA</sequence>
<dbReference type="Proteomes" id="UP001302745">
    <property type="component" value="Unassembled WGS sequence"/>
</dbReference>